<protein>
    <submittedName>
        <fullName evidence="3">Phage terminase large subunit</fullName>
    </submittedName>
</protein>
<dbReference type="EMBL" id="JABZEO010000001">
    <property type="protein sequence ID" value="NVZ08010.1"/>
    <property type="molecule type" value="Genomic_DNA"/>
</dbReference>
<gene>
    <name evidence="3" type="primary">terL</name>
    <name evidence="3" type="ORF">HW932_01890</name>
</gene>
<dbReference type="Pfam" id="PF17289">
    <property type="entry name" value="Terminase_6C"/>
    <property type="match status" value="1"/>
</dbReference>
<sequence length="632" mass="71863">MSKRKRGAADDGIPLIDGMPAVPAKRKAMVERAIKKHPKQHRTCPECGGTFFVPRGSEHRHREVCDLCAAKIPSPTKPRKPKPCVDCGEDFVPLKAQEKRCCRCQERQDQGLIEQAIAVKTQTMRDEHSVKATQGPIDLVRRELVARELASRKLMAFVVRMQSDYQPGWVHKDIAERLERFLEDVVNKRSPRLMIQMPPRLGKSTLASHMFPAWALGRRPEFEVITCSYSASLAMEFSRKVRAMLREDAFKVVFPECKLDEENQNAEGWRTTRRGGFLPAGVGGAITGKGAHILIIDDPIKNSEEAESETIRESIKAWYQSTAYTRLAPGGGVLIIQTRWHTDDLSGWLEDEMRQGQGDTFEIVRYPMIAIEDETYRRKGEALHPERRDLQESLRIKQAVGPRVWAALYQQDPQADGGQYFSRDMFKFYTPPAPPRLAVYAAFDLAIGKNDRNDFTVGAVIGVDANDDIWVLDIVRGRWDSHRIVEEILQVQRVWKPVMIGLEKGHISMAIGPYLDKRIAEEKLYETNIKDLPPGRRDKLSRARAIQGRMRQGKVKFPQQAEWLDPLMSEMLAFPDGRHDDQVDALAYLGQLLSEMTTPHVPSAKSKARRSWRDKLRQFVPSARAPRTPMSA</sequence>
<feature type="domain" description="Terminase large subunit gp17-like C-terminal" evidence="2">
    <location>
        <begin position="442"/>
        <end position="588"/>
    </location>
</feature>
<evidence type="ECO:0000259" key="2">
    <source>
        <dbReference type="Pfam" id="PF17289"/>
    </source>
</evidence>
<comment type="caution">
    <text evidence="3">The sequence shown here is derived from an EMBL/GenBank/DDBJ whole genome shotgun (WGS) entry which is preliminary data.</text>
</comment>
<dbReference type="InterPro" id="IPR035421">
    <property type="entry name" value="Terminase_6C"/>
</dbReference>
<evidence type="ECO:0000313" key="3">
    <source>
        <dbReference type="EMBL" id="NVZ08010.1"/>
    </source>
</evidence>
<dbReference type="NCBIfam" id="TIGR01630">
    <property type="entry name" value="psiM2_ORF9"/>
    <property type="match status" value="1"/>
</dbReference>
<proteinExistence type="predicted"/>
<evidence type="ECO:0000313" key="4">
    <source>
        <dbReference type="Proteomes" id="UP000592294"/>
    </source>
</evidence>
<reference evidence="3 4" key="1">
    <citation type="submission" date="2020-06" db="EMBL/GenBank/DDBJ databases">
        <title>Whole-genome sequence of Allochromatium humboldtianum DSM 21881, type strain.</title>
        <authorList>
            <person name="Kyndt J.A."/>
            <person name="Meyer T.E."/>
        </authorList>
    </citation>
    <scope>NUCLEOTIDE SEQUENCE [LARGE SCALE GENOMIC DNA]</scope>
    <source>
        <strain evidence="3 4">DSM 21881</strain>
    </source>
</reference>
<name>A0A850RAM8_9GAMM</name>
<keyword evidence="1" id="KW-1188">Viral release from host cell</keyword>
<dbReference type="RefSeq" id="WP_176974803.1">
    <property type="nucleotide sequence ID" value="NZ_JABZEO010000001.1"/>
</dbReference>
<organism evidence="3 4">
    <name type="scientific">Allochromatium humboldtianum</name>
    <dbReference type="NCBI Taxonomy" id="504901"/>
    <lineage>
        <taxon>Bacteria</taxon>
        <taxon>Pseudomonadati</taxon>
        <taxon>Pseudomonadota</taxon>
        <taxon>Gammaproteobacteria</taxon>
        <taxon>Chromatiales</taxon>
        <taxon>Chromatiaceae</taxon>
        <taxon>Allochromatium</taxon>
    </lineage>
</organism>
<dbReference type="Pfam" id="PF03237">
    <property type="entry name" value="Terminase_6N"/>
    <property type="match status" value="1"/>
</dbReference>
<dbReference type="InterPro" id="IPR006517">
    <property type="entry name" value="Phage_terminase_lsu-like_C"/>
</dbReference>
<dbReference type="InterPro" id="IPR027417">
    <property type="entry name" value="P-loop_NTPase"/>
</dbReference>
<keyword evidence="4" id="KW-1185">Reference proteome</keyword>
<dbReference type="Gene3D" id="3.30.420.240">
    <property type="match status" value="1"/>
</dbReference>
<accession>A0A850RAM8</accession>
<evidence type="ECO:0000256" key="1">
    <source>
        <dbReference type="ARBA" id="ARBA00022612"/>
    </source>
</evidence>
<dbReference type="AlphaFoldDB" id="A0A850RAM8"/>
<dbReference type="Proteomes" id="UP000592294">
    <property type="component" value="Unassembled WGS sequence"/>
</dbReference>
<dbReference type="Gene3D" id="3.40.50.300">
    <property type="entry name" value="P-loop containing nucleotide triphosphate hydrolases"/>
    <property type="match status" value="1"/>
</dbReference>